<evidence type="ECO:0000259" key="5">
    <source>
        <dbReference type="SMART" id="SM00662"/>
    </source>
</evidence>
<protein>
    <recommendedName>
        <fullName evidence="5">DNA-directed RNA polymerase RpoA/D/Rpb3-type domain-containing protein</fullName>
    </recommendedName>
</protein>
<dbReference type="GO" id="GO:0044423">
    <property type="term" value="C:virion component"/>
    <property type="evidence" value="ECO:0007669"/>
    <property type="project" value="UniProtKB-KW"/>
</dbReference>
<dbReference type="InterPro" id="IPR036643">
    <property type="entry name" value="RNApol_insert_sf"/>
</dbReference>
<dbReference type="InterPro" id="IPR011263">
    <property type="entry name" value="DNA-dir_RNA_pol_RpoA/D/Rpb3"/>
</dbReference>
<dbReference type="SUPFAM" id="SSF56553">
    <property type="entry name" value="Insert subdomain of RNA polymerase alpha subunit"/>
    <property type="match status" value="1"/>
</dbReference>
<evidence type="ECO:0000256" key="3">
    <source>
        <dbReference type="ARBA" id="ARBA00022844"/>
    </source>
</evidence>
<dbReference type="Pfam" id="PF01193">
    <property type="entry name" value="RNA_pol_L"/>
    <property type="match status" value="1"/>
</dbReference>
<comment type="subcellular location">
    <subcellularLocation>
        <location evidence="1">Virion</location>
    </subcellularLocation>
</comment>
<evidence type="ECO:0000256" key="4">
    <source>
        <dbReference type="ARBA" id="ARBA00023163"/>
    </source>
</evidence>
<dbReference type="SUPFAM" id="SSF55257">
    <property type="entry name" value="RBP11-like subunits of RNA polymerase"/>
    <property type="match status" value="2"/>
</dbReference>
<sequence>MSVSLTNISEQENNTLAFTLSGLNVSLANAIRRTILSDIPVVGIYTQTYKENQCVIEKNTCRLHNEILKQRLSCIPIHSKNMETLPGNYVLEVEKKNDTDNMMYVTTEDFKIKNKQNDNYLTKEETQKIFPPNDKTNMFIDFTRLRPKISDTIPGEELKLAAEFSVHKAKEDSMYNVVSKCSYGNTPDMDKVNAAWKDMEKKLQSEELTQDEIEFQKRNFYLLDAQKYYKEDSFDFVIQTIGIYDNKEIVLKSCEILKDKFKLLLESINSDTLSIVLSETTMDNCYDVILVDEDYTIGKVLEYFIYDNYFIKDQDVLFCGFKKFHPHDDSSRIRIAFKDKVDKQMVGEYIHKVCNQAIQFYTEIEKLFT</sequence>
<dbReference type="InterPro" id="IPR009025">
    <property type="entry name" value="RBP11-like_dimer"/>
</dbReference>
<dbReference type="PANTHER" id="PTHR11800">
    <property type="entry name" value="DNA-DIRECTED RNA POLYMERASE"/>
    <property type="match status" value="1"/>
</dbReference>
<evidence type="ECO:0000313" key="6">
    <source>
        <dbReference type="EMBL" id="QHS83343.1"/>
    </source>
</evidence>
<dbReference type="GO" id="GO:0046983">
    <property type="term" value="F:protein dimerization activity"/>
    <property type="evidence" value="ECO:0007669"/>
    <property type="project" value="InterPro"/>
</dbReference>
<dbReference type="SMART" id="SM00662">
    <property type="entry name" value="RPOLD"/>
    <property type="match status" value="1"/>
</dbReference>
<keyword evidence="2" id="KW-0240">DNA-directed RNA polymerase</keyword>
<reference evidence="6" key="1">
    <citation type="journal article" date="2020" name="Nature">
        <title>Giant virus diversity and host interactions through global metagenomics.</title>
        <authorList>
            <person name="Schulz F."/>
            <person name="Roux S."/>
            <person name="Paez-Espino D."/>
            <person name="Jungbluth S."/>
            <person name="Walsh D.A."/>
            <person name="Denef V.J."/>
            <person name="McMahon K.D."/>
            <person name="Konstantinidis K.T."/>
            <person name="Eloe-Fadrosh E.A."/>
            <person name="Kyrpides N.C."/>
            <person name="Woyke T."/>
        </authorList>
    </citation>
    <scope>NUCLEOTIDE SEQUENCE</scope>
    <source>
        <strain evidence="6">GVMAG-S-ERX555943-30</strain>
    </source>
</reference>
<dbReference type="PANTHER" id="PTHR11800:SF2">
    <property type="entry name" value="DNA-DIRECTED RNA POLYMERASE II SUBUNIT RPB3"/>
    <property type="match status" value="1"/>
</dbReference>
<dbReference type="EMBL" id="MN738752">
    <property type="protein sequence ID" value="QHS83343.1"/>
    <property type="molecule type" value="Genomic_DNA"/>
</dbReference>
<keyword evidence="3" id="KW-0946">Virion</keyword>
<feature type="domain" description="DNA-directed RNA polymerase RpoA/D/Rpb3-type" evidence="5">
    <location>
        <begin position="15"/>
        <end position="267"/>
    </location>
</feature>
<organism evidence="6">
    <name type="scientific">viral metagenome</name>
    <dbReference type="NCBI Taxonomy" id="1070528"/>
    <lineage>
        <taxon>unclassified sequences</taxon>
        <taxon>metagenomes</taxon>
        <taxon>organismal metagenomes</taxon>
    </lineage>
</organism>
<name>A0A6C0AV44_9ZZZZ</name>
<dbReference type="Pfam" id="PF13656">
    <property type="entry name" value="RNA_pol_L_2"/>
    <property type="match status" value="1"/>
</dbReference>
<accession>A0A6C0AV44</accession>
<keyword evidence="4" id="KW-0804">Transcription</keyword>
<dbReference type="Gene3D" id="2.170.120.12">
    <property type="entry name" value="DNA-directed RNA polymerase, insert domain"/>
    <property type="match status" value="1"/>
</dbReference>
<dbReference type="Gene3D" id="3.30.1360.10">
    <property type="entry name" value="RNA polymerase, RBP11-like subunit"/>
    <property type="match status" value="2"/>
</dbReference>
<dbReference type="GO" id="GO:0000428">
    <property type="term" value="C:DNA-directed RNA polymerase complex"/>
    <property type="evidence" value="ECO:0007669"/>
    <property type="project" value="UniProtKB-KW"/>
</dbReference>
<dbReference type="AlphaFoldDB" id="A0A6C0AV44"/>
<evidence type="ECO:0000256" key="2">
    <source>
        <dbReference type="ARBA" id="ARBA00022478"/>
    </source>
</evidence>
<proteinExistence type="predicted"/>
<dbReference type="GO" id="GO:0003899">
    <property type="term" value="F:DNA-directed RNA polymerase activity"/>
    <property type="evidence" value="ECO:0007669"/>
    <property type="project" value="InterPro"/>
</dbReference>
<evidence type="ECO:0000256" key="1">
    <source>
        <dbReference type="ARBA" id="ARBA00004328"/>
    </source>
</evidence>
<dbReference type="InterPro" id="IPR036603">
    <property type="entry name" value="RBP11-like"/>
</dbReference>
<dbReference type="InterPro" id="IPR050518">
    <property type="entry name" value="Rpo3/RPB3_RNA_Pol_subunit"/>
</dbReference>
<dbReference type="GO" id="GO:0006351">
    <property type="term" value="P:DNA-templated transcription"/>
    <property type="evidence" value="ECO:0007669"/>
    <property type="project" value="InterPro"/>
</dbReference>